<dbReference type="AlphaFoldDB" id="A0A2P6RUG7"/>
<reference evidence="1 2" key="1">
    <citation type="journal article" date="2018" name="Nat. Genet.">
        <title>The Rosa genome provides new insights in the design of modern roses.</title>
        <authorList>
            <person name="Bendahmane M."/>
        </authorList>
    </citation>
    <scope>NUCLEOTIDE SEQUENCE [LARGE SCALE GENOMIC DNA]</scope>
    <source>
        <strain evidence="2">cv. Old Blush</strain>
    </source>
</reference>
<dbReference type="GO" id="GO:0006950">
    <property type="term" value="P:response to stress"/>
    <property type="evidence" value="ECO:0007669"/>
    <property type="project" value="TreeGrafter"/>
</dbReference>
<dbReference type="GO" id="GO:0005776">
    <property type="term" value="C:autophagosome"/>
    <property type="evidence" value="ECO:0007669"/>
    <property type="project" value="TreeGrafter"/>
</dbReference>
<evidence type="ECO:0000313" key="1">
    <source>
        <dbReference type="EMBL" id="PRQ50077.1"/>
    </source>
</evidence>
<dbReference type="OMA" id="YLEFGIH"/>
<dbReference type="OrthoDB" id="778244at2759"/>
<name>A0A2P6RUG7_ROSCH</name>
<protein>
    <submittedName>
        <fullName evidence="1">Uncharacterized protein</fullName>
    </submittedName>
</protein>
<proteinExistence type="predicted"/>
<keyword evidence="2" id="KW-1185">Reference proteome</keyword>
<comment type="caution">
    <text evidence="1">The sequence shown here is derived from an EMBL/GenBank/DDBJ whole genome shotgun (WGS) entry which is preliminary data.</text>
</comment>
<dbReference type="GO" id="GO:0061908">
    <property type="term" value="C:phagophore"/>
    <property type="evidence" value="ECO:0007669"/>
    <property type="project" value="TreeGrafter"/>
</dbReference>
<accession>A0A2P6RUG7</accession>
<dbReference type="PANTHER" id="PTHR34659:SF8">
    <property type="entry name" value="(RAPE) HYPOTHETICAL PROTEIN"/>
    <property type="match status" value="1"/>
</dbReference>
<sequence length="381" mass="42529">MTTMDVKGINWVGCVYEKFESMCLEVEENMYQDTVKFVEDQVQTVGESVKKFYADIMQDLLCDSSLDGDNISACGFPIEHYSDVDNSKKSKIRKTKEHVKVGVEEVNGDSEVISVVEKNVEHTGLFHRQRVYDSCTRSSGDCAKVACSDLYSRQDHGMRSYINKNLVVKQTPIKDRLPGANTAVGKDFNRVSLSCSEFSNENHDASCDQPDEVITPTVEGMRCDSMRERCVVANASQCTDDVSINCQSSDLIVLDKSDGKRWNELLESSIGGLSAESNGGSNISSVHGTEISQQSDKAKLEETCVMVSGEELHFVHHMVANCKPYKKKIPKAFTSRTSSARKQEYEQLALWHGHHTKAFLGGEDSKKSPTRDICESEWEIL</sequence>
<dbReference type="EMBL" id="PDCK01000040">
    <property type="protein sequence ID" value="PRQ50077.1"/>
    <property type="molecule type" value="Genomic_DNA"/>
</dbReference>
<dbReference type="PANTHER" id="PTHR34659">
    <property type="entry name" value="BNAA05G11610D PROTEIN"/>
    <property type="match status" value="1"/>
</dbReference>
<organism evidence="1 2">
    <name type="scientific">Rosa chinensis</name>
    <name type="common">China rose</name>
    <dbReference type="NCBI Taxonomy" id="74649"/>
    <lineage>
        <taxon>Eukaryota</taxon>
        <taxon>Viridiplantae</taxon>
        <taxon>Streptophyta</taxon>
        <taxon>Embryophyta</taxon>
        <taxon>Tracheophyta</taxon>
        <taxon>Spermatophyta</taxon>
        <taxon>Magnoliopsida</taxon>
        <taxon>eudicotyledons</taxon>
        <taxon>Gunneridae</taxon>
        <taxon>Pentapetalae</taxon>
        <taxon>rosids</taxon>
        <taxon>fabids</taxon>
        <taxon>Rosales</taxon>
        <taxon>Rosaceae</taxon>
        <taxon>Rosoideae</taxon>
        <taxon>Rosoideae incertae sedis</taxon>
        <taxon>Rosa</taxon>
    </lineage>
</organism>
<dbReference type="InterPro" id="IPR053273">
    <property type="entry name" value="CST_Regulator"/>
</dbReference>
<dbReference type="Proteomes" id="UP000238479">
    <property type="component" value="Chromosome 2"/>
</dbReference>
<evidence type="ECO:0000313" key="2">
    <source>
        <dbReference type="Proteomes" id="UP000238479"/>
    </source>
</evidence>
<gene>
    <name evidence="1" type="ORF">RchiOBHm_Chr2g0129081</name>
</gene>
<dbReference type="Gramene" id="PRQ50077">
    <property type="protein sequence ID" value="PRQ50077"/>
    <property type="gene ID" value="RchiOBHm_Chr2g0129081"/>
</dbReference>